<dbReference type="Pfam" id="PF00085">
    <property type="entry name" value="Thioredoxin"/>
    <property type="match status" value="1"/>
</dbReference>
<dbReference type="AlphaFoldDB" id="A0A0J0XSI1"/>
<dbReference type="SUPFAM" id="SSF52833">
    <property type="entry name" value="Thioredoxin-like"/>
    <property type="match status" value="1"/>
</dbReference>
<name>A0A0J0XSI1_9TREE</name>
<keyword evidence="6" id="KW-1185">Reference proteome</keyword>
<dbReference type="GO" id="GO:0015035">
    <property type="term" value="F:protein-disulfide reductase activity"/>
    <property type="evidence" value="ECO:0007669"/>
    <property type="project" value="InterPro"/>
</dbReference>
<dbReference type="Proteomes" id="UP000053611">
    <property type="component" value="Unassembled WGS sequence"/>
</dbReference>
<dbReference type="CDD" id="cd02947">
    <property type="entry name" value="TRX_family"/>
    <property type="match status" value="1"/>
</dbReference>
<dbReference type="InterPro" id="IPR036249">
    <property type="entry name" value="Thioredoxin-like_sf"/>
</dbReference>
<accession>A0A0J0XSI1</accession>
<dbReference type="PANTHER" id="PTHR46115">
    <property type="entry name" value="THIOREDOXIN-LIKE PROTEIN 1"/>
    <property type="match status" value="1"/>
</dbReference>
<dbReference type="STRING" id="879819.A0A0J0XSI1"/>
<evidence type="ECO:0000256" key="3">
    <source>
        <dbReference type="PIRSR" id="PIRSR000077-4"/>
    </source>
</evidence>
<dbReference type="PRINTS" id="PR00421">
    <property type="entry name" value="THIOREDOXIN"/>
</dbReference>
<feature type="site" description="Contributes to redox potential value" evidence="2">
    <location>
        <position position="14"/>
    </location>
</feature>
<sequence>QLALLDFHAVWCGPCKFVAPVLGRIAAAYPTVVVAKIDVDQCKELAQRYGVTAMPTFKYIKKVGGKPEVVDTLRGADAKGLVKLVEKHAA</sequence>
<evidence type="ECO:0000313" key="6">
    <source>
        <dbReference type="Proteomes" id="UP000053611"/>
    </source>
</evidence>
<dbReference type="GeneID" id="28980586"/>
<feature type="active site" description="Nucleophile" evidence="2">
    <location>
        <position position="12"/>
    </location>
</feature>
<feature type="non-terminal residue" evidence="5">
    <location>
        <position position="1"/>
    </location>
</feature>
<dbReference type="PROSITE" id="PS00194">
    <property type="entry name" value="THIOREDOXIN_1"/>
    <property type="match status" value="1"/>
</dbReference>
<dbReference type="PROSITE" id="PS51352">
    <property type="entry name" value="THIOREDOXIN_2"/>
    <property type="match status" value="1"/>
</dbReference>
<dbReference type="PIRSF" id="PIRSF000077">
    <property type="entry name" value="Thioredoxin"/>
    <property type="match status" value="1"/>
</dbReference>
<feature type="disulfide bond" description="Redox-active" evidence="3">
    <location>
        <begin position="12"/>
        <end position="15"/>
    </location>
</feature>
<dbReference type="InterPro" id="IPR013766">
    <property type="entry name" value="Thioredoxin_domain"/>
</dbReference>
<dbReference type="EMBL" id="KQ087190">
    <property type="protein sequence ID" value="KLT44033.1"/>
    <property type="molecule type" value="Genomic_DNA"/>
</dbReference>
<evidence type="ECO:0000256" key="2">
    <source>
        <dbReference type="PIRSR" id="PIRSR000077-1"/>
    </source>
</evidence>
<organism evidence="5 6">
    <name type="scientific">Cutaneotrichosporon oleaginosum</name>
    <dbReference type="NCBI Taxonomy" id="879819"/>
    <lineage>
        <taxon>Eukaryota</taxon>
        <taxon>Fungi</taxon>
        <taxon>Dikarya</taxon>
        <taxon>Basidiomycota</taxon>
        <taxon>Agaricomycotina</taxon>
        <taxon>Tremellomycetes</taxon>
        <taxon>Trichosporonales</taxon>
        <taxon>Trichosporonaceae</taxon>
        <taxon>Cutaneotrichosporon</taxon>
    </lineage>
</organism>
<dbReference type="InterPro" id="IPR017937">
    <property type="entry name" value="Thioredoxin_CS"/>
</dbReference>
<keyword evidence="1 3" id="KW-1015">Disulfide bond</keyword>
<keyword evidence="3" id="KW-0676">Redox-active center</keyword>
<feature type="domain" description="Thioredoxin" evidence="4">
    <location>
        <begin position="1"/>
        <end position="90"/>
    </location>
</feature>
<feature type="non-terminal residue" evidence="5">
    <location>
        <position position="90"/>
    </location>
</feature>
<feature type="site" description="Contributes to redox potential value" evidence="2">
    <location>
        <position position="13"/>
    </location>
</feature>
<evidence type="ECO:0000259" key="4">
    <source>
        <dbReference type="PROSITE" id="PS51352"/>
    </source>
</evidence>
<feature type="active site" description="Nucleophile" evidence="2">
    <location>
        <position position="15"/>
    </location>
</feature>
<dbReference type="OrthoDB" id="10263751at2759"/>
<dbReference type="InterPro" id="IPR005746">
    <property type="entry name" value="Thioredoxin"/>
</dbReference>
<evidence type="ECO:0000313" key="5">
    <source>
        <dbReference type="EMBL" id="KLT44033.1"/>
    </source>
</evidence>
<gene>
    <name evidence="5" type="ORF">CC85DRAFT_224448</name>
</gene>
<feature type="site" description="Deprotonates C-terminal active site Cys" evidence="2">
    <location>
        <position position="6"/>
    </location>
</feature>
<dbReference type="Gene3D" id="3.40.30.10">
    <property type="entry name" value="Glutaredoxin"/>
    <property type="match status" value="1"/>
</dbReference>
<protein>
    <submittedName>
        <fullName evidence="5">Thioredoxin 1</fullName>
    </submittedName>
</protein>
<reference evidence="5 6" key="1">
    <citation type="submission" date="2015-03" db="EMBL/GenBank/DDBJ databases">
        <title>Genomics and transcriptomics of the oil-accumulating basidiomycete yeast T. oleaginosus allow insights into substrate utilization and the diverse evolutionary trajectories of mating systems in fungi.</title>
        <authorList>
            <consortium name="DOE Joint Genome Institute"/>
            <person name="Kourist R."/>
            <person name="Kracht O."/>
            <person name="Bracharz F."/>
            <person name="Lipzen A."/>
            <person name="Nolan M."/>
            <person name="Ohm R."/>
            <person name="Grigoriev I."/>
            <person name="Sun S."/>
            <person name="Heitman J."/>
            <person name="Bruck T."/>
            <person name="Nowrousian M."/>
        </authorList>
    </citation>
    <scope>NUCLEOTIDE SEQUENCE [LARGE SCALE GENOMIC DNA]</scope>
    <source>
        <strain evidence="5 6">IBC0246</strain>
    </source>
</reference>
<proteinExistence type="predicted"/>
<evidence type="ECO:0000256" key="1">
    <source>
        <dbReference type="ARBA" id="ARBA00023157"/>
    </source>
</evidence>